<dbReference type="PANTHER" id="PTHR11059:SF0">
    <property type="entry name" value="DNA REPAIR PROTEIN RECN"/>
    <property type="match status" value="1"/>
</dbReference>
<dbReference type="RefSeq" id="WP_013739284.1">
    <property type="nucleotide sequence ID" value="NC_015436.1"/>
</dbReference>
<dbReference type="GO" id="GO:0006281">
    <property type="term" value="P:DNA repair"/>
    <property type="evidence" value="ECO:0007669"/>
    <property type="project" value="UniProtKB-KW"/>
</dbReference>
<evidence type="ECO:0000259" key="11">
    <source>
        <dbReference type="SMART" id="SM00382"/>
    </source>
</evidence>
<dbReference type="InterPro" id="IPR004604">
    <property type="entry name" value="DNA_recomb/repair_RecN"/>
</dbReference>
<keyword evidence="6" id="KW-0067">ATP-binding</keyword>
<comment type="similarity">
    <text evidence="2 9">Belongs to the RecN family.</text>
</comment>
<evidence type="ECO:0000256" key="5">
    <source>
        <dbReference type="ARBA" id="ARBA00022763"/>
    </source>
</evidence>
<evidence type="ECO:0000313" key="12">
    <source>
        <dbReference type="EMBL" id="AEC01888.1"/>
    </source>
</evidence>
<feature type="coiled-coil region" evidence="10">
    <location>
        <begin position="160"/>
        <end position="187"/>
    </location>
</feature>
<keyword evidence="4" id="KW-0547">Nucleotide-binding</keyword>
<name>F4GKX5_PARC1</name>
<organism evidence="12 13">
    <name type="scientific">Parasphaerochaeta coccoides (strain ATCC BAA-1237 / DSM 17374 / SPN1)</name>
    <name type="common">Sphaerochaeta coccoides</name>
    <dbReference type="NCBI Taxonomy" id="760011"/>
    <lineage>
        <taxon>Bacteria</taxon>
        <taxon>Pseudomonadati</taxon>
        <taxon>Spirochaetota</taxon>
        <taxon>Spirochaetia</taxon>
        <taxon>Spirochaetales</taxon>
        <taxon>Sphaerochaetaceae</taxon>
        <taxon>Parasphaerochaeta</taxon>
    </lineage>
</organism>
<dbReference type="NCBIfam" id="TIGR00634">
    <property type="entry name" value="recN"/>
    <property type="match status" value="1"/>
</dbReference>
<dbReference type="GO" id="GO:0043590">
    <property type="term" value="C:bacterial nucleoid"/>
    <property type="evidence" value="ECO:0007669"/>
    <property type="project" value="TreeGrafter"/>
</dbReference>
<dbReference type="EMBL" id="CP002659">
    <property type="protein sequence ID" value="AEC01888.1"/>
    <property type="molecule type" value="Genomic_DNA"/>
</dbReference>
<evidence type="ECO:0000256" key="9">
    <source>
        <dbReference type="PIRNR" id="PIRNR003128"/>
    </source>
</evidence>
<evidence type="ECO:0000256" key="1">
    <source>
        <dbReference type="ARBA" id="ARBA00003618"/>
    </source>
</evidence>
<evidence type="ECO:0000256" key="6">
    <source>
        <dbReference type="ARBA" id="ARBA00022840"/>
    </source>
</evidence>
<dbReference type="Proteomes" id="UP000007939">
    <property type="component" value="Chromosome"/>
</dbReference>
<evidence type="ECO:0000256" key="2">
    <source>
        <dbReference type="ARBA" id="ARBA00009441"/>
    </source>
</evidence>
<dbReference type="OrthoDB" id="9806954at2"/>
<feature type="coiled-coil region" evidence="10">
    <location>
        <begin position="265"/>
        <end position="292"/>
    </location>
</feature>
<dbReference type="AlphaFoldDB" id="F4GKX5"/>
<protein>
    <recommendedName>
        <fullName evidence="3 9">DNA repair protein RecN</fullName>
    </recommendedName>
    <alternativeName>
        <fullName evidence="8 9">Recombination protein N</fullName>
    </alternativeName>
</protein>
<dbReference type="HOGENOM" id="CLU_018297_3_1_12"/>
<dbReference type="SUPFAM" id="SSF52540">
    <property type="entry name" value="P-loop containing nucleoside triphosphate hydrolases"/>
    <property type="match status" value="1"/>
</dbReference>
<dbReference type="CDD" id="cd03241">
    <property type="entry name" value="ABC_RecN"/>
    <property type="match status" value="2"/>
</dbReference>
<keyword evidence="7 9" id="KW-0234">DNA repair</keyword>
<dbReference type="Gene3D" id="3.40.50.300">
    <property type="entry name" value="P-loop containing nucleotide triphosphate hydrolases"/>
    <property type="match status" value="2"/>
</dbReference>
<dbReference type="InterPro" id="IPR003593">
    <property type="entry name" value="AAA+_ATPase"/>
</dbReference>
<sequence>MLEHLQISNYALIEDVHIDFTSGFTVLSGETGAGKSIILGAIGLLTGEKCDATVVRTGEKEAVISAELYISDNDPVNEWLKERELETDDGILTLRRVVKDNGRNHIYIQGQTVTRQELESLGSFLFDISGQHEHQSLVSPDKQRRVLDDFGHLDDVRERYGMAYKEHERLTKELQQLEAMIAAGARETDYLSYACNEIEKAKLQEGEDDNLAAELARASHAEILHENMELAAGLLKGDAGGQGVLPALHDVVAALARSSHVDSSLQELAQRLESLRLEAEDIRETLKERMATLFFSPEELDSLQARQAEIQRLKKKYGPSLSEVLIFARNAREKLELAVSGEDKREELRARMQEQDELVQKRADELSAARGASALELGREIEFLLHLLGMKDAIFPIEVHKGNRRLSGQDDVEFLFSANKGEIPRPLKSIASGGELSRVMLALKTVLAQADSVDTLVFDEIDAGIGGAVAHAVGEQLQRLAEHRQVLVITHLATIAARAHIQFVVAKKTVGERTRTEIFPCTGEPRIQEIARMLSGEDTPISREHARLLLEESGVNPMQSSTHS</sequence>
<keyword evidence="10" id="KW-0175">Coiled coil</keyword>
<evidence type="ECO:0000256" key="10">
    <source>
        <dbReference type="SAM" id="Coils"/>
    </source>
</evidence>
<comment type="function">
    <text evidence="1 9">May be involved in recombinational repair of damaged DNA.</text>
</comment>
<dbReference type="Pfam" id="PF02463">
    <property type="entry name" value="SMC_N"/>
    <property type="match status" value="1"/>
</dbReference>
<dbReference type="PANTHER" id="PTHR11059">
    <property type="entry name" value="DNA REPAIR PROTEIN RECN"/>
    <property type="match status" value="1"/>
</dbReference>
<dbReference type="GO" id="GO:0009432">
    <property type="term" value="P:SOS response"/>
    <property type="evidence" value="ECO:0007669"/>
    <property type="project" value="TreeGrafter"/>
</dbReference>
<evidence type="ECO:0000256" key="3">
    <source>
        <dbReference type="ARBA" id="ARBA00021315"/>
    </source>
</evidence>
<evidence type="ECO:0000313" key="13">
    <source>
        <dbReference type="Proteomes" id="UP000007939"/>
    </source>
</evidence>
<dbReference type="InterPro" id="IPR027417">
    <property type="entry name" value="P-loop_NTPase"/>
</dbReference>
<dbReference type="KEGG" id="scc:Spico_0660"/>
<dbReference type="GO" id="GO:0005524">
    <property type="term" value="F:ATP binding"/>
    <property type="evidence" value="ECO:0007669"/>
    <property type="project" value="UniProtKB-KW"/>
</dbReference>
<accession>F4GKX5</accession>
<evidence type="ECO:0000256" key="7">
    <source>
        <dbReference type="ARBA" id="ARBA00023204"/>
    </source>
</evidence>
<evidence type="ECO:0000256" key="4">
    <source>
        <dbReference type="ARBA" id="ARBA00022741"/>
    </source>
</evidence>
<dbReference type="FunFam" id="3.40.50.300:FF:000319">
    <property type="entry name" value="DNA repair protein RecN"/>
    <property type="match status" value="1"/>
</dbReference>
<dbReference type="InterPro" id="IPR003395">
    <property type="entry name" value="RecF/RecN/SMC_N"/>
</dbReference>
<proteinExistence type="inferred from homology"/>
<reference evidence="12 13" key="2">
    <citation type="journal article" date="2012" name="Stand. Genomic Sci.">
        <title>Complete genome sequence of the termite hindgut bacterium Spirochaeta coccoides type strain (SPN1(T)), reclassification in the genus Sphaerochaeta as Sphaerochaeta coccoides comb. nov. and emendations of the family Spirochaetaceae and the genus Sphaerochaeta.</title>
        <authorList>
            <person name="Abt B."/>
            <person name="Han C."/>
            <person name="Scheuner C."/>
            <person name="Lu M."/>
            <person name="Lapidus A."/>
            <person name="Nolan M."/>
            <person name="Lucas S."/>
            <person name="Hammon N."/>
            <person name="Deshpande S."/>
            <person name="Cheng J.F."/>
            <person name="Tapia R."/>
            <person name="Goodwin L.A."/>
            <person name="Pitluck S."/>
            <person name="Liolios K."/>
            <person name="Pagani I."/>
            <person name="Ivanova N."/>
            <person name="Mavromatis K."/>
            <person name="Mikhailova N."/>
            <person name="Huntemann M."/>
            <person name="Pati A."/>
            <person name="Chen A."/>
            <person name="Palaniappan K."/>
            <person name="Land M."/>
            <person name="Hauser L."/>
            <person name="Brambilla E.M."/>
            <person name="Rohde M."/>
            <person name="Spring S."/>
            <person name="Gronow S."/>
            <person name="Goker M."/>
            <person name="Woyke T."/>
            <person name="Bristow J."/>
            <person name="Eisen J.A."/>
            <person name="Markowitz V."/>
            <person name="Hugenholtz P."/>
            <person name="Kyrpides N.C."/>
            <person name="Klenk H.P."/>
            <person name="Detter J.C."/>
        </authorList>
    </citation>
    <scope>NUCLEOTIDE SEQUENCE [LARGE SCALE GENOMIC DNA]</scope>
    <source>
        <strain evidence="13">ATCC BAA-1237 / DSM 17374 / SPN1</strain>
    </source>
</reference>
<dbReference type="GO" id="GO:0006310">
    <property type="term" value="P:DNA recombination"/>
    <property type="evidence" value="ECO:0007669"/>
    <property type="project" value="InterPro"/>
</dbReference>
<dbReference type="eggNOG" id="COG0497">
    <property type="taxonomic scope" value="Bacteria"/>
</dbReference>
<evidence type="ECO:0000256" key="8">
    <source>
        <dbReference type="ARBA" id="ARBA00033408"/>
    </source>
</evidence>
<dbReference type="STRING" id="760011.Spico_0660"/>
<dbReference type="PIRSF" id="PIRSF003128">
    <property type="entry name" value="RecN"/>
    <property type="match status" value="1"/>
</dbReference>
<gene>
    <name evidence="12" type="ordered locus">Spico_0660</name>
</gene>
<reference evidence="13" key="1">
    <citation type="submission" date="2011-04" db="EMBL/GenBank/DDBJ databases">
        <title>The complete genome of Spirochaeta coccoides DSM 17374.</title>
        <authorList>
            <person name="Lucas S."/>
            <person name="Copeland A."/>
            <person name="Lapidus A."/>
            <person name="Bruce D."/>
            <person name="Goodwin L."/>
            <person name="Pitluck S."/>
            <person name="Peters L."/>
            <person name="Kyrpides N."/>
            <person name="Mavromatis K."/>
            <person name="Pagani I."/>
            <person name="Ivanova N."/>
            <person name="Ovchinnikova G."/>
            <person name="Lu M."/>
            <person name="Detter J.C."/>
            <person name="Tapia R."/>
            <person name="Han C."/>
            <person name="Land M."/>
            <person name="Hauser L."/>
            <person name="Markowitz V."/>
            <person name="Cheng J.-F."/>
            <person name="Hugenholtz P."/>
            <person name="Woyke T."/>
            <person name="Wu D."/>
            <person name="Spring S."/>
            <person name="Schroeder M."/>
            <person name="Brambilla E."/>
            <person name="Klenk H.-P."/>
            <person name="Eisen J.A."/>
        </authorList>
    </citation>
    <scope>NUCLEOTIDE SEQUENCE [LARGE SCALE GENOMIC DNA]</scope>
    <source>
        <strain evidence="13">ATCC BAA-1237 / DSM 17374 / SPN1</strain>
    </source>
</reference>
<keyword evidence="5 9" id="KW-0227">DNA damage</keyword>
<keyword evidence="13" id="KW-1185">Reference proteome</keyword>
<feature type="domain" description="AAA+ ATPase" evidence="11">
    <location>
        <begin position="21"/>
        <end position="511"/>
    </location>
</feature>
<dbReference type="SMART" id="SM00382">
    <property type="entry name" value="AAA"/>
    <property type="match status" value="1"/>
</dbReference>